<dbReference type="EMBL" id="JAHZUY010000031">
    <property type="protein sequence ID" value="MBW8270130.1"/>
    <property type="molecule type" value="Genomic_DNA"/>
</dbReference>
<dbReference type="InterPro" id="IPR010239">
    <property type="entry name" value="CHP02001"/>
</dbReference>
<protein>
    <submittedName>
        <fullName evidence="2">TorF family putative porin</fullName>
    </submittedName>
</protein>
<keyword evidence="1" id="KW-0732">Signal</keyword>
<evidence type="ECO:0000313" key="3">
    <source>
        <dbReference type="Proteomes" id="UP001519924"/>
    </source>
</evidence>
<sequence length="262" mass="28251">MTIRPCRRDRRSSRPARALALLGAAVLATAAAPPAAAQIALGETGLTLTATPALVTDYVFRGISQTRSRPAIQGTAEIAHESGLYLGAFASNVAFQGTNARQEVDAFAGYRFEALGIAWDLGGILYNYPGYDPGPGQFRLEYFEAALRASREFGPVKLLGAFHWSPNFQAQSGNGFYLEGGVDVSLPLEFTASGRLAYQWIDRNPRFGTPDYLWYSVGVSRPVPGGFTLALGWYDTTLSRADCFGGQKVCAGRVVFSVSRAF</sequence>
<comment type="caution">
    <text evidence="2">The sequence shown here is derived from an EMBL/GenBank/DDBJ whole genome shotgun (WGS) entry which is preliminary data.</text>
</comment>
<dbReference type="Pfam" id="PF09694">
    <property type="entry name" value="Gcw_chp"/>
    <property type="match status" value="1"/>
</dbReference>
<evidence type="ECO:0000313" key="2">
    <source>
        <dbReference type="EMBL" id="MBW8270130.1"/>
    </source>
</evidence>
<proteinExistence type="predicted"/>
<dbReference type="Proteomes" id="UP001519924">
    <property type="component" value="Unassembled WGS sequence"/>
</dbReference>
<name>A0ABS7F5S5_9PROT</name>
<organism evidence="2 3">
    <name type="scientific">Caldovatus aquaticus</name>
    <dbReference type="NCBI Taxonomy" id="2865671"/>
    <lineage>
        <taxon>Bacteria</taxon>
        <taxon>Pseudomonadati</taxon>
        <taxon>Pseudomonadota</taxon>
        <taxon>Alphaproteobacteria</taxon>
        <taxon>Acetobacterales</taxon>
        <taxon>Roseomonadaceae</taxon>
        <taxon>Caldovatus</taxon>
    </lineage>
</organism>
<dbReference type="RefSeq" id="WP_220117877.1">
    <property type="nucleotide sequence ID" value="NZ_JAHZUY010000031.1"/>
</dbReference>
<keyword evidence="3" id="KW-1185">Reference proteome</keyword>
<feature type="chain" id="PRO_5046426350" evidence="1">
    <location>
        <begin position="31"/>
        <end position="262"/>
    </location>
</feature>
<dbReference type="NCBIfam" id="TIGR02001">
    <property type="entry name" value="gcw_chp"/>
    <property type="match status" value="1"/>
</dbReference>
<feature type="signal peptide" evidence="1">
    <location>
        <begin position="1"/>
        <end position="30"/>
    </location>
</feature>
<reference evidence="2 3" key="1">
    <citation type="submission" date="2021-08" db="EMBL/GenBank/DDBJ databases">
        <title>Caldovatus sediminis gen. nov., sp. nov., a moderately thermophilic bacterium isolated from a hot spring.</title>
        <authorList>
            <person name="Hu C.-J."/>
            <person name="Li W.-J."/>
            <person name="Xian W.-D."/>
        </authorList>
    </citation>
    <scope>NUCLEOTIDE SEQUENCE [LARGE SCALE GENOMIC DNA]</scope>
    <source>
        <strain evidence="2 3">SYSU G05006</strain>
    </source>
</reference>
<accession>A0ABS7F5S5</accession>
<evidence type="ECO:0000256" key="1">
    <source>
        <dbReference type="SAM" id="SignalP"/>
    </source>
</evidence>
<gene>
    <name evidence="2" type="ORF">K1J50_11600</name>
</gene>